<dbReference type="EMBL" id="JAOVZR010000001">
    <property type="protein sequence ID" value="MCY0146807.1"/>
    <property type="molecule type" value="Genomic_DNA"/>
</dbReference>
<keyword evidence="4" id="KW-1185">Reference proteome</keyword>
<dbReference type="InterPro" id="IPR003646">
    <property type="entry name" value="SH3-like_bac-type"/>
</dbReference>
<dbReference type="SUPFAM" id="SSF52096">
    <property type="entry name" value="ClpP/crotonase"/>
    <property type="match status" value="1"/>
</dbReference>
<dbReference type="Gene3D" id="3.90.226.10">
    <property type="entry name" value="2-enoyl-CoA Hydratase, Chain A, domain 1"/>
    <property type="match status" value="1"/>
</dbReference>
<evidence type="ECO:0000256" key="1">
    <source>
        <dbReference type="SAM" id="SignalP"/>
    </source>
</evidence>
<accession>A0ABT3Z4Z1</accession>
<comment type="caution">
    <text evidence="3">The sequence shown here is derived from an EMBL/GenBank/DDBJ whole genome shotgun (WGS) entry which is preliminary data.</text>
</comment>
<feature type="signal peptide" evidence="1">
    <location>
        <begin position="1"/>
        <end position="23"/>
    </location>
</feature>
<evidence type="ECO:0000259" key="2">
    <source>
        <dbReference type="Pfam" id="PF08239"/>
    </source>
</evidence>
<dbReference type="Pfam" id="PF08239">
    <property type="entry name" value="SH3_3"/>
    <property type="match status" value="1"/>
</dbReference>
<gene>
    <name evidence="3" type="ORF">OEG84_03520</name>
</gene>
<reference evidence="3" key="1">
    <citation type="submission" date="2022-10" db="EMBL/GenBank/DDBJ databases">
        <title>Hoeflea sp. G2-23, isolated from marine algae.</title>
        <authorList>
            <person name="Kristyanto S."/>
            <person name="Kim J.M."/>
            <person name="Jeon C.O."/>
        </authorList>
    </citation>
    <scope>NUCLEOTIDE SEQUENCE</scope>
    <source>
        <strain evidence="3">G2-23</strain>
    </source>
</reference>
<name>A0ABT3Z4Z1_9HYPH</name>
<dbReference type="InterPro" id="IPR029045">
    <property type="entry name" value="ClpP/crotonase-like_dom_sf"/>
</dbReference>
<evidence type="ECO:0000313" key="3">
    <source>
        <dbReference type="EMBL" id="MCY0146807.1"/>
    </source>
</evidence>
<evidence type="ECO:0000313" key="4">
    <source>
        <dbReference type="Proteomes" id="UP001073227"/>
    </source>
</evidence>
<organism evidence="3 4">
    <name type="scientific">Hoeflea algicola</name>
    <dbReference type="NCBI Taxonomy" id="2983763"/>
    <lineage>
        <taxon>Bacteria</taxon>
        <taxon>Pseudomonadati</taxon>
        <taxon>Pseudomonadota</taxon>
        <taxon>Alphaproteobacteria</taxon>
        <taxon>Hyphomicrobiales</taxon>
        <taxon>Rhizobiaceae</taxon>
        <taxon>Hoeflea</taxon>
    </lineage>
</organism>
<sequence>MKNWIVVGIAFASCLLLPKAGTAEVQFEAATTPDGTVIVAQGDFANGQNFARFERLVQSSKATVVTFNSPGGNTFAAMEFGRLIRSLGLSTVQLRAAECASACALAFMGGVQRFADPGSIGVHRSSFSAEAGMDSRTAVSAIQSATADMITYMIDMGIDPGLLQVALKYDSDDMRYLSSSEMTQYRLTQITAALPRVPVPVPAPARRTEPDQASSVGMAGLVRHPRGQIELKSGPDEATQALARIKNGAPVQIIGDDNGWYVVRYSNLQGYAHHTWLMVEGFATREFDKKYIQIKSFLKYSDAASYVRNSPIKLKAFLATNGWYAISLAEPVSSSMAVDLIKELKAQRLVPDDAFATYGNNYVKLACCQ</sequence>
<dbReference type="RefSeq" id="WP_267652449.1">
    <property type="nucleotide sequence ID" value="NZ_JAOVZR010000001.1"/>
</dbReference>
<feature type="chain" id="PRO_5045879018" evidence="1">
    <location>
        <begin position="24"/>
        <end position="369"/>
    </location>
</feature>
<keyword evidence="1" id="KW-0732">Signal</keyword>
<feature type="domain" description="SH3b" evidence="2">
    <location>
        <begin position="231"/>
        <end position="277"/>
    </location>
</feature>
<protein>
    <submittedName>
        <fullName evidence="3">SH3 domain-containing protein</fullName>
    </submittedName>
</protein>
<dbReference type="Proteomes" id="UP001073227">
    <property type="component" value="Unassembled WGS sequence"/>
</dbReference>
<proteinExistence type="predicted"/>
<dbReference type="Gene3D" id="2.30.30.40">
    <property type="entry name" value="SH3 Domains"/>
    <property type="match status" value="1"/>
</dbReference>